<evidence type="ECO:0000313" key="2">
    <source>
        <dbReference type="Proteomes" id="UP000054279"/>
    </source>
</evidence>
<dbReference type="OrthoDB" id="3183398at2759"/>
<proteinExistence type="predicted"/>
<organism evidence="1 2">
    <name type="scientific">Sphaerobolus stellatus (strain SS14)</name>
    <dbReference type="NCBI Taxonomy" id="990650"/>
    <lineage>
        <taxon>Eukaryota</taxon>
        <taxon>Fungi</taxon>
        <taxon>Dikarya</taxon>
        <taxon>Basidiomycota</taxon>
        <taxon>Agaricomycotina</taxon>
        <taxon>Agaricomycetes</taxon>
        <taxon>Phallomycetidae</taxon>
        <taxon>Geastrales</taxon>
        <taxon>Sphaerobolaceae</taxon>
        <taxon>Sphaerobolus</taxon>
    </lineage>
</organism>
<accession>A0A0C9VQN3</accession>
<evidence type="ECO:0000313" key="1">
    <source>
        <dbReference type="EMBL" id="KIJ40550.1"/>
    </source>
</evidence>
<gene>
    <name evidence="1" type="ORF">M422DRAFT_173499</name>
</gene>
<dbReference type="EMBL" id="KN837143">
    <property type="protein sequence ID" value="KIJ40550.1"/>
    <property type="molecule type" value="Genomic_DNA"/>
</dbReference>
<sequence>YPQQDRVSQDYPDLPVKVINLLALSVSCSLLELTRQITPPTKNGHAPPPIKSRKSYQSVNPSYVWTW</sequence>
<dbReference type="HOGENOM" id="CLU_174256_1_0_1"/>
<protein>
    <submittedName>
        <fullName evidence="1">Uncharacterized protein</fullName>
    </submittedName>
</protein>
<name>A0A0C9VQN3_SPHS4</name>
<feature type="non-terminal residue" evidence="1">
    <location>
        <position position="1"/>
    </location>
</feature>
<keyword evidence="2" id="KW-1185">Reference proteome</keyword>
<dbReference type="AlphaFoldDB" id="A0A0C9VQN3"/>
<reference evidence="1 2" key="1">
    <citation type="submission" date="2014-06" db="EMBL/GenBank/DDBJ databases">
        <title>Evolutionary Origins and Diversification of the Mycorrhizal Mutualists.</title>
        <authorList>
            <consortium name="DOE Joint Genome Institute"/>
            <consortium name="Mycorrhizal Genomics Consortium"/>
            <person name="Kohler A."/>
            <person name="Kuo A."/>
            <person name="Nagy L.G."/>
            <person name="Floudas D."/>
            <person name="Copeland A."/>
            <person name="Barry K.W."/>
            <person name="Cichocki N."/>
            <person name="Veneault-Fourrey C."/>
            <person name="LaButti K."/>
            <person name="Lindquist E.A."/>
            <person name="Lipzen A."/>
            <person name="Lundell T."/>
            <person name="Morin E."/>
            <person name="Murat C."/>
            <person name="Riley R."/>
            <person name="Ohm R."/>
            <person name="Sun H."/>
            <person name="Tunlid A."/>
            <person name="Henrissat B."/>
            <person name="Grigoriev I.V."/>
            <person name="Hibbett D.S."/>
            <person name="Martin F."/>
        </authorList>
    </citation>
    <scope>NUCLEOTIDE SEQUENCE [LARGE SCALE GENOMIC DNA]</scope>
    <source>
        <strain evidence="1 2">SS14</strain>
    </source>
</reference>
<dbReference type="Proteomes" id="UP000054279">
    <property type="component" value="Unassembled WGS sequence"/>
</dbReference>